<reference evidence="1" key="1">
    <citation type="submission" date="2021-07" db="EMBL/GenBank/DDBJ databases">
        <authorList>
            <person name="Durling M."/>
        </authorList>
    </citation>
    <scope>NUCLEOTIDE SEQUENCE</scope>
</reference>
<protein>
    <submittedName>
        <fullName evidence="1">Uncharacterized protein</fullName>
    </submittedName>
</protein>
<name>A0A9N9LSG7_9HELO</name>
<evidence type="ECO:0000313" key="2">
    <source>
        <dbReference type="Proteomes" id="UP000701801"/>
    </source>
</evidence>
<comment type="caution">
    <text evidence="1">The sequence shown here is derived from an EMBL/GenBank/DDBJ whole genome shotgun (WGS) entry which is preliminary data.</text>
</comment>
<organism evidence="1 2">
    <name type="scientific">Hymenoscyphus albidus</name>
    <dbReference type="NCBI Taxonomy" id="595503"/>
    <lineage>
        <taxon>Eukaryota</taxon>
        <taxon>Fungi</taxon>
        <taxon>Dikarya</taxon>
        <taxon>Ascomycota</taxon>
        <taxon>Pezizomycotina</taxon>
        <taxon>Leotiomycetes</taxon>
        <taxon>Helotiales</taxon>
        <taxon>Helotiaceae</taxon>
        <taxon>Hymenoscyphus</taxon>
    </lineage>
</organism>
<dbReference type="EMBL" id="CAJVRM010000273">
    <property type="protein sequence ID" value="CAG8978687.1"/>
    <property type="molecule type" value="Genomic_DNA"/>
</dbReference>
<accession>A0A9N9LSG7</accession>
<dbReference type="AlphaFoldDB" id="A0A9N9LSG7"/>
<dbReference type="Proteomes" id="UP000701801">
    <property type="component" value="Unassembled WGS sequence"/>
</dbReference>
<sequence length="110" mass="12361">MPVVIRGSGIRDGIFGLKVGERGTEGLEVEVQRSSKYFEMPPYAGANLRPGFWCIGIGEFNLLTELRLVDRNMSCSRSKRKNLGIYFVRDSESFDDRVVTPFPIRATSKA</sequence>
<evidence type="ECO:0000313" key="1">
    <source>
        <dbReference type="EMBL" id="CAG8978687.1"/>
    </source>
</evidence>
<gene>
    <name evidence="1" type="ORF">HYALB_00004669</name>
</gene>
<keyword evidence="2" id="KW-1185">Reference proteome</keyword>
<proteinExistence type="predicted"/>